<proteinExistence type="inferred from homology"/>
<gene>
    <name evidence="10" type="ORF">E5986_04875</name>
</gene>
<dbReference type="Pfam" id="PF02687">
    <property type="entry name" value="FtsX"/>
    <property type="match status" value="1"/>
</dbReference>
<evidence type="ECO:0000313" key="10">
    <source>
        <dbReference type="EMBL" id="THG37699.1"/>
    </source>
</evidence>
<evidence type="ECO:0000256" key="7">
    <source>
        <dbReference type="SAM" id="Phobius"/>
    </source>
</evidence>
<keyword evidence="3 7" id="KW-0812">Transmembrane</keyword>
<evidence type="ECO:0000256" key="2">
    <source>
        <dbReference type="ARBA" id="ARBA00022475"/>
    </source>
</evidence>
<dbReference type="GO" id="GO:0005886">
    <property type="term" value="C:plasma membrane"/>
    <property type="evidence" value="ECO:0007669"/>
    <property type="project" value="UniProtKB-SubCell"/>
</dbReference>
<evidence type="ECO:0000256" key="5">
    <source>
        <dbReference type="ARBA" id="ARBA00023136"/>
    </source>
</evidence>
<evidence type="ECO:0000256" key="3">
    <source>
        <dbReference type="ARBA" id="ARBA00022692"/>
    </source>
</evidence>
<dbReference type="InterPro" id="IPR003838">
    <property type="entry name" value="ABC3_permease_C"/>
</dbReference>
<evidence type="ECO:0000259" key="9">
    <source>
        <dbReference type="Pfam" id="PF12704"/>
    </source>
</evidence>
<feature type="transmembrane region" description="Helical" evidence="7">
    <location>
        <begin position="379"/>
        <end position="400"/>
    </location>
</feature>
<accession>A0A4S4G2D3</accession>
<dbReference type="EMBL" id="SSTJ01000004">
    <property type="protein sequence ID" value="THG37699.1"/>
    <property type="molecule type" value="Genomic_DNA"/>
</dbReference>
<dbReference type="Pfam" id="PF12704">
    <property type="entry name" value="MacB_PCD"/>
    <property type="match status" value="1"/>
</dbReference>
<keyword evidence="5 7" id="KW-0472">Membrane</keyword>
<dbReference type="PANTHER" id="PTHR43738">
    <property type="entry name" value="ABC TRANSPORTER, MEMBRANE PROTEIN"/>
    <property type="match status" value="1"/>
</dbReference>
<feature type="transmembrane region" description="Helical" evidence="7">
    <location>
        <begin position="28"/>
        <end position="51"/>
    </location>
</feature>
<feature type="domain" description="ABC3 transporter permease C-terminal" evidence="8">
    <location>
        <begin position="290"/>
        <end position="400"/>
    </location>
</feature>
<feature type="domain" description="MacB-like periplasmic core" evidence="9">
    <location>
        <begin position="27"/>
        <end position="258"/>
    </location>
</feature>
<keyword evidence="2" id="KW-1003">Cell membrane</keyword>
<comment type="caution">
    <text evidence="10">The sequence shown here is derived from an EMBL/GenBank/DDBJ whole genome shotgun (WGS) entry which is preliminary data.</text>
</comment>
<dbReference type="Proteomes" id="UP000308978">
    <property type="component" value="Unassembled WGS sequence"/>
</dbReference>
<evidence type="ECO:0000256" key="1">
    <source>
        <dbReference type="ARBA" id="ARBA00004651"/>
    </source>
</evidence>
<dbReference type="AlphaFoldDB" id="A0A4S4G2D3"/>
<comment type="subcellular location">
    <subcellularLocation>
        <location evidence="1">Cell membrane</location>
        <topology evidence="1">Multi-pass membrane protein</topology>
    </subcellularLocation>
</comment>
<dbReference type="InterPro" id="IPR025857">
    <property type="entry name" value="MacB_PCD"/>
</dbReference>
<reference evidence="10 11" key="1">
    <citation type="submission" date="2019-04" db="EMBL/GenBank/DDBJ databases">
        <title>Microbes associate with the intestines of laboratory mice.</title>
        <authorList>
            <person name="Navarre W."/>
            <person name="Wong E."/>
            <person name="Huang K.C."/>
            <person name="Tropini C."/>
            <person name="Ng K."/>
            <person name="Yu B."/>
        </authorList>
    </citation>
    <scope>NUCLEOTIDE SEQUENCE [LARGE SCALE GENOMIC DNA]</scope>
    <source>
        <strain evidence="10 11">NM80_B27</strain>
    </source>
</reference>
<feature type="transmembrane region" description="Helical" evidence="7">
    <location>
        <begin position="287"/>
        <end position="310"/>
    </location>
</feature>
<evidence type="ECO:0000313" key="11">
    <source>
        <dbReference type="Proteomes" id="UP000308978"/>
    </source>
</evidence>
<evidence type="ECO:0000256" key="4">
    <source>
        <dbReference type="ARBA" id="ARBA00022989"/>
    </source>
</evidence>
<dbReference type="InterPro" id="IPR051125">
    <property type="entry name" value="ABC-4/HrtB_transporter"/>
</dbReference>
<evidence type="ECO:0000256" key="6">
    <source>
        <dbReference type="ARBA" id="ARBA00038076"/>
    </source>
</evidence>
<name>A0A4S4G2D3_9ACTN</name>
<dbReference type="PANTHER" id="PTHR43738:SF2">
    <property type="entry name" value="ABC TRANSPORTER PERMEASE"/>
    <property type="match status" value="1"/>
</dbReference>
<sequence length="422" mass="42653">MLPFSVREVVFVFYLAWRNITRRLGSSVLTAFIAFVAVFALAASLVVVASLEDGVRLSRERLGADIMVLPAGASGNASEVLFCAEPVSVYLPASSAETVAAVPGVAAATPQFFTQTVDESCCSVVGVTRIVGIDSATDFVIAPWVAGAGAGDTAAAGLPAEDFGLGDDGILLGAAAPPIEGGQASILGSVFRVAGVLEPTGTSVDETIFMDIDAARAVAAESPYLTALWGDADPFDAVSCLMVSVADGADAAAVSDALMDAVPGAVAVRTADMVSGASSQLAVVETIALVFLVLLVILAALALAGRFSALATARMRELGLLRTLGVGRWRVAASFALEIGLITLTAAVAAVAAACLVSSAVVDAFHSEFSLPGAAVPPAAYGLACGVGILFALLLTAVALGQPVGHMLRRDPQETLTKGDLS</sequence>
<feature type="transmembrane region" description="Helical" evidence="7">
    <location>
        <begin position="331"/>
        <end position="359"/>
    </location>
</feature>
<evidence type="ECO:0000259" key="8">
    <source>
        <dbReference type="Pfam" id="PF02687"/>
    </source>
</evidence>
<protein>
    <submittedName>
        <fullName evidence="10">ABC transporter permease</fullName>
    </submittedName>
</protein>
<keyword evidence="4 7" id="KW-1133">Transmembrane helix</keyword>
<organism evidence="10 11">
    <name type="scientific">Adlercreutzia caecimuris</name>
    <dbReference type="NCBI Taxonomy" id="671266"/>
    <lineage>
        <taxon>Bacteria</taxon>
        <taxon>Bacillati</taxon>
        <taxon>Actinomycetota</taxon>
        <taxon>Coriobacteriia</taxon>
        <taxon>Eggerthellales</taxon>
        <taxon>Eggerthellaceae</taxon>
        <taxon>Adlercreutzia</taxon>
    </lineage>
</organism>
<comment type="similarity">
    <text evidence="6">Belongs to the ABC-4 integral membrane protein family.</text>
</comment>